<evidence type="ECO:0000313" key="1">
    <source>
        <dbReference type="EMBL" id="GMG80900.1"/>
    </source>
</evidence>
<name>A0ABQ6LF89_9RHOB</name>
<dbReference type="InterPro" id="IPR036249">
    <property type="entry name" value="Thioredoxin-like_sf"/>
</dbReference>
<gene>
    <name evidence="1" type="ORF">LNKW23_01120</name>
</gene>
<dbReference type="InterPro" id="IPR010634">
    <property type="entry name" value="DUF1223"/>
</dbReference>
<keyword evidence="2" id="KW-1185">Reference proteome</keyword>
<dbReference type="Pfam" id="PF06764">
    <property type="entry name" value="DUF1223"/>
    <property type="match status" value="1"/>
</dbReference>
<dbReference type="PANTHER" id="PTHR36057">
    <property type="match status" value="1"/>
</dbReference>
<evidence type="ECO:0000313" key="2">
    <source>
        <dbReference type="Proteomes" id="UP001239909"/>
    </source>
</evidence>
<comment type="caution">
    <text evidence="1">The sequence shown here is derived from an EMBL/GenBank/DDBJ whole genome shotgun (WGS) entry which is preliminary data.</text>
</comment>
<sequence length="216" mass="23196">MMVELYTSQGCNSCPPADAALGRMAAREDLVALAFHVDYWDYLGWRDTFARPDHTERQFAYRTALRARMVYTPQVIVQGRSHAVGSHEAEVAGLIEAAQAAQAAAMPAELALEPGRAGGGLTARLEPAPGGGNAGPARLWLAVYDRSREVDIGRGENGGKRITYHNIVRELRALLDWDGASAEEVTVPMPPAGQGVAVWLQRAGPGAILCVAKYES</sequence>
<dbReference type="Proteomes" id="UP001239909">
    <property type="component" value="Unassembled WGS sequence"/>
</dbReference>
<dbReference type="SUPFAM" id="SSF52833">
    <property type="entry name" value="Thioredoxin-like"/>
    <property type="match status" value="1"/>
</dbReference>
<accession>A0ABQ6LF89</accession>
<reference evidence="1 2" key="1">
    <citation type="submission" date="2023-04" db="EMBL/GenBank/DDBJ databases">
        <title>Marinoamorphus aggregata gen. nov., sp. Nov., isolate from tissue of brittle star Ophioplocus japonicus.</title>
        <authorList>
            <person name="Kawano K."/>
            <person name="Sawayama S."/>
            <person name="Nakagawa S."/>
        </authorList>
    </citation>
    <scope>NUCLEOTIDE SEQUENCE [LARGE SCALE GENOMIC DNA]</scope>
    <source>
        <strain evidence="1 2">NKW23</strain>
    </source>
</reference>
<organism evidence="1 2">
    <name type="scientific">Paralimibaculum aggregatum</name>
    <dbReference type="NCBI Taxonomy" id="3036245"/>
    <lineage>
        <taxon>Bacteria</taxon>
        <taxon>Pseudomonadati</taxon>
        <taxon>Pseudomonadota</taxon>
        <taxon>Alphaproteobacteria</taxon>
        <taxon>Rhodobacterales</taxon>
        <taxon>Paracoccaceae</taxon>
        <taxon>Paralimibaculum</taxon>
    </lineage>
</organism>
<dbReference type="EMBL" id="BSYI01000001">
    <property type="protein sequence ID" value="GMG80900.1"/>
    <property type="molecule type" value="Genomic_DNA"/>
</dbReference>
<protein>
    <submittedName>
        <fullName evidence="1">Thioredoxin family protein</fullName>
    </submittedName>
</protein>
<proteinExistence type="predicted"/>
<dbReference type="PANTHER" id="PTHR36057:SF1">
    <property type="entry name" value="LIPOPROTEIN LIPID ATTACHMENT SITE-LIKE PROTEIN, PUTATIVE (DUF1223)-RELATED"/>
    <property type="match status" value="1"/>
</dbReference>